<sequence>MTVECLCPADRDWLLSRGTTNGRLDSEMVECNDNGLESIRIESQKCGIKEDPNVVPCDVKDNKGDADQVLIVMNDEYGWTASDINCSTHDNEKEITDFVASIPSSHCSLKLQSPEDSAFHLDQSAMEHDLIDCYKESTYHVIKDICIDDGVPSQDKCLFDTDLDETTPHKFLPFGKDITSRKQSEGVDLDTSVPGVVISPAEREKVNSQSCIPKSQDKGLKRELPREFDSKCSILSGEVKDATRTTANDSSKEIFSLGDFLSMTKLNIEHSDSNLSNESTIEAKEQFSQSPNGDENVIEEAISGNSPSIAAFKESHHRQEKAILETPALNSAAVECDRGCKEAVLNVAMISGVEKTENGFDAAKVSIHALDVVPEESNKRTTDELSDNSKLEPRSITFDFDSSASTASEKQGNHQNTVSEPSETQNLLRLEDSDTKPISGRFQHSQGESSFSAAGPLSGLITYSGSIAYSGSLSHRSDSSNTSARSFAFPILRSEWNSSPVRMAKADKRFGQKYKGWKKCLFCCKF</sequence>
<evidence type="ECO:0000313" key="2">
    <source>
        <dbReference type="EMBL" id="MBX09252.1"/>
    </source>
</evidence>
<accession>A0A2P2KU48</accession>
<dbReference type="EMBL" id="GGEC01028768">
    <property type="protein sequence ID" value="MBX09252.1"/>
    <property type="molecule type" value="Transcribed_RNA"/>
</dbReference>
<organism evidence="2">
    <name type="scientific">Rhizophora mucronata</name>
    <name type="common">Asiatic mangrove</name>
    <dbReference type="NCBI Taxonomy" id="61149"/>
    <lineage>
        <taxon>Eukaryota</taxon>
        <taxon>Viridiplantae</taxon>
        <taxon>Streptophyta</taxon>
        <taxon>Embryophyta</taxon>
        <taxon>Tracheophyta</taxon>
        <taxon>Spermatophyta</taxon>
        <taxon>Magnoliopsida</taxon>
        <taxon>eudicotyledons</taxon>
        <taxon>Gunneridae</taxon>
        <taxon>Pentapetalae</taxon>
        <taxon>rosids</taxon>
        <taxon>fabids</taxon>
        <taxon>Malpighiales</taxon>
        <taxon>Rhizophoraceae</taxon>
        <taxon>Rhizophora</taxon>
    </lineage>
</organism>
<proteinExistence type="predicted"/>
<feature type="compositionally biased region" description="Basic and acidic residues" evidence="1">
    <location>
        <begin position="376"/>
        <end position="393"/>
    </location>
</feature>
<dbReference type="GO" id="GO:0009786">
    <property type="term" value="P:regulation of asymmetric cell division"/>
    <property type="evidence" value="ECO:0007669"/>
    <property type="project" value="InterPro"/>
</dbReference>
<evidence type="ECO:0000256" key="1">
    <source>
        <dbReference type="SAM" id="MobiDB-lite"/>
    </source>
</evidence>
<dbReference type="PANTHER" id="PTHR33914:SF2">
    <property type="entry name" value="OS02G0582100 PROTEIN"/>
    <property type="match status" value="1"/>
</dbReference>
<dbReference type="InterPro" id="IPR040378">
    <property type="entry name" value="BASL"/>
</dbReference>
<dbReference type="AlphaFoldDB" id="A0A2P2KU48"/>
<name>A0A2P2KU48_RHIMU</name>
<feature type="region of interest" description="Disordered" evidence="1">
    <location>
        <begin position="375"/>
        <end position="394"/>
    </location>
</feature>
<protein>
    <submittedName>
        <fullName evidence="2">Uncharacterized protein LOC105640684 isoform X3</fullName>
    </submittedName>
</protein>
<dbReference type="PANTHER" id="PTHR33914">
    <property type="entry name" value="18S PRE-RIBOSOMAL ASSEMBLY PROTEIN GAR2-LIKE PROTEIN"/>
    <property type="match status" value="1"/>
</dbReference>
<reference evidence="2" key="1">
    <citation type="submission" date="2018-02" db="EMBL/GenBank/DDBJ databases">
        <title>Rhizophora mucronata_Transcriptome.</title>
        <authorList>
            <person name="Meera S.P."/>
            <person name="Sreeshan A."/>
            <person name="Augustine A."/>
        </authorList>
    </citation>
    <scope>NUCLEOTIDE SEQUENCE</scope>
    <source>
        <tissue evidence="2">Leaf</tissue>
    </source>
</reference>
<feature type="region of interest" description="Disordered" evidence="1">
    <location>
        <begin position="402"/>
        <end position="427"/>
    </location>
</feature>